<keyword evidence="1" id="KW-0812">Transmembrane</keyword>
<evidence type="ECO:0000313" key="2">
    <source>
        <dbReference type="EMBL" id="GAH37700.1"/>
    </source>
</evidence>
<evidence type="ECO:0000256" key="1">
    <source>
        <dbReference type="SAM" id="Phobius"/>
    </source>
</evidence>
<comment type="caution">
    <text evidence="2">The sequence shown here is derived from an EMBL/GenBank/DDBJ whole genome shotgun (WGS) entry which is preliminary data.</text>
</comment>
<proteinExistence type="predicted"/>
<gene>
    <name evidence="2" type="ORF">S03H2_22540</name>
</gene>
<keyword evidence="1" id="KW-1133">Transmembrane helix</keyword>
<name>X1FYS0_9ZZZZ</name>
<dbReference type="SUPFAM" id="SSF160964">
    <property type="entry name" value="MalF N-terminal region-like"/>
    <property type="match status" value="1"/>
</dbReference>
<protein>
    <submittedName>
        <fullName evidence="2">Uncharacterized protein</fullName>
    </submittedName>
</protein>
<feature type="non-terminal residue" evidence="2">
    <location>
        <position position="53"/>
    </location>
</feature>
<dbReference type="AlphaFoldDB" id="X1FYS0"/>
<reference evidence="2" key="1">
    <citation type="journal article" date="2014" name="Front. Microbiol.">
        <title>High frequency of phylogenetically diverse reductive dehalogenase-homologous genes in deep subseafloor sedimentary metagenomes.</title>
        <authorList>
            <person name="Kawai M."/>
            <person name="Futagami T."/>
            <person name="Toyoda A."/>
            <person name="Takaki Y."/>
            <person name="Nishi S."/>
            <person name="Hori S."/>
            <person name="Arai W."/>
            <person name="Tsubouchi T."/>
            <person name="Morono Y."/>
            <person name="Uchiyama I."/>
            <person name="Ito T."/>
            <person name="Fujiyama A."/>
            <person name="Inagaki F."/>
            <person name="Takami H."/>
        </authorList>
    </citation>
    <scope>NUCLEOTIDE SEQUENCE</scope>
    <source>
        <strain evidence="2">Expedition CK06-06</strain>
    </source>
</reference>
<keyword evidence="1" id="KW-0472">Membrane</keyword>
<feature type="transmembrane region" description="Helical" evidence="1">
    <location>
        <begin position="12"/>
        <end position="41"/>
    </location>
</feature>
<sequence>MKQTRFRKTRKFYMLFFIGPAIIVLLTVLIFPLFGAIYLGFNDFEKQKLAFVG</sequence>
<accession>X1FYS0</accession>
<dbReference type="EMBL" id="BARU01012153">
    <property type="protein sequence ID" value="GAH37700.1"/>
    <property type="molecule type" value="Genomic_DNA"/>
</dbReference>
<organism evidence="2">
    <name type="scientific">marine sediment metagenome</name>
    <dbReference type="NCBI Taxonomy" id="412755"/>
    <lineage>
        <taxon>unclassified sequences</taxon>
        <taxon>metagenomes</taxon>
        <taxon>ecological metagenomes</taxon>
    </lineage>
</organism>